<feature type="transmembrane region" description="Helical" evidence="7">
    <location>
        <begin position="120"/>
        <end position="140"/>
    </location>
</feature>
<keyword evidence="2" id="KW-0813">Transport</keyword>
<dbReference type="SUPFAM" id="SSF103473">
    <property type="entry name" value="MFS general substrate transporter"/>
    <property type="match status" value="1"/>
</dbReference>
<name>A0A6A6PVI8_9PEZI</name>
<proteinExistence type="predicted"/>
<feature type="transmembrane region" description="Helical" evidence="7">
    <location>
        <begin position="146"/>
        <end position="171"/>
    </location>
</feature>
<evidence type="ECO:0000313" key="9">
    <source>
        <dbReference type="Proteomes" id="UP000799767"/>
    </source>
</evidence>
<dbReference type="GO" id="GO:0016020">
    <property type="term" value="C:membrane"/>
    <property type="evidence" value="ECO:0007669"/>
    <property type="project" value="UniProtKB-SubCell"/>
</dbReference>
<dbReference type="Gene3D" id="1.20.1250.20">
    <property type="entry name" value="MFS general substrate transporter like domains"/>
    <property type="match status" value="2"/>
</dbReference>
<evidence type="ECO:0000256" key="1">
    <source>
        <dbReference type="ARBA" id="ARBA00004141"/>
    </source>
</evidence>
<feature type="transmembrane region" description="Helical" evidence="7">
    <location>
        <begin position="223"/>
        <end position="246"/>
    </location>
</feature>
<dbReference type="InterPro" id="IPR011701">
    <property type="entry name" value="MFS"/>
</dbReference>
<keyword evidence="3 7" id="KW-0812">Transmembrane</keyword>
<dbReference type="InterPro" id="IPR036259">
    <property type="entry name" value="MFS_trans_sf"/>
</dbReference>
<evidence type="ECO:0000256" key="4">
    <source>
        <dbReference type="ARBA" id="ARBA00022989"/>
    </source>
</evidence>
<dbReference type="RefSeq" id="XP_033590738.1">
    <property type="nucleotide sequence ID" value="XM_033730909.1"/>
</dbReference>
<dbReference type="EMBL" id="MU001634">
    <property type="protein sequence ID" value="KAF2484168.1"/>
    <property type="molecule type" value="Genomic_DNA"/>
</dbReference>
<keyword evidence="5 7" id="KW-0472">Membrane</keyword>
<feature type="transmembrane region" description="Helical" evidence="7">
    <location>
        <begin position="51"/>
        <end position="68"/>
    </location>
</feature>
<dbReference type="AlphaFoldDB" id="A0A6A6PVI8"/>
<feature type="transmembrane region" description="Helical" evidence="7">
    <location>
        <begin position="94"/>
        <end position="113"/>
    </location>
</feature>
<dbReference type="GeneID" id="54471911"/>
<feature type="transmembrane region" description="Helical" evidence="7">
    <location>
        <begin position="486"/>
        <end position="506"/>
    </location>
</feature>
<dbReference type="PANTHER" id="PTHR43791">
    <property type="entry name" value="PERMEASE-RELATED"/>
    <property type="match status" value="1"/>
</dbReference>
<dbReference type="OrthoDB" id="2985014at2759"/>
<feature type="compositionally biased region" description="Polar residues" evidence="6">
    <location>
        <begin position="281"/>
        <end position="292"/>
    </location>
</feature>
<gene>
    <name evidence="8" type="ORF">BDY17DRAFT_248417</name>
</gene>
<sequence length="603" mass="67433">METEQTESRLLRDDERVIDDGLLEDEDPLASKEDEEFTRGSALDRSTKRKLDFVLLPFLALLFLLNSVDKSNIGNAETAGFTTDAGLAPGDLNVSMGFFFAFFVALQPVGAALGRKFGMVRWVPACMSLWGLCTLLHIWVRAKWQLILLRITIAILESGFYPTTVAYLSLFYTRYEFAVRLSLFYGQTAVAGVIGGVLSWAVFSGYETRPGQDAPEEHGGLRGWQVLFLLEGCLTMAVALLGFFWLPRSADTAWFFNDRQKIWAEKRIRMDYQDASIFNNASRTPDSRSSSHGQEDPLVRQPSTSRYDPDTHPDEAHRRLLNETHPPEPSTPPNSLTAHAGLTKTDILTAFLSPKIYHLLAVNILSSIPATAFSIFLPLVITQLSPSLNLRPSESNLLSAPPFAFGATLLFLFARWSDKRRTRLVPILVGLAILLVGLTLTVLVPLSSYILRYAALCLLLSGSFIASPLTVAWITNNTPEPGKRAVLLGINGWGNLAGVFLSVLFTPKDRVNGYVRPFVITLLCAVASFAGYVVFYVLLWRENRWRERVVGGWSEEEREREGRCGDVRIPMSRGMVLLLRLRRWAGLEEARVGDERLTFRYGL</sequence>
<dbReference type="Pfam" id="PF07690">
    <property type="entry name" value="MFS_1"/>
    <property type="match status" value="1"/>
</dbReference>
<feature type="region of interest" description="Disordered" evidence="6">
    <location>
        <begin position="281"/>
        <end position="314"/>
    </location>
</feature>
<accession>A0A6A6PVI8</accession>
<evidence type="ECO:0000256" key="7">
    <source>
        <dbReference type="SAM" id="Phobius"/>
    </source>
</evidence>
<evidence type="ECO:0000256" key="3">
    <source>
        <dbReference type="ARBA" id="ARBA00022692"/>
    </source>
</evidence>
<organism evidence="8 9">
    <name type="scientific">Neohortaea acidophila</name>
    <dbReference type="NCBI Taxonomy" id="245834"/>
    <lineage>
        <taxon>Eukaryota</taxon>
        <taxon>Fungi</taxon>
        <taxon>Dikarya</taxon>
        <taxon>Ascomycota</taxon>
        <taxon>Pezizomycotina</taxon>
        <taxon>Dothideomycetes</taxon>
        <taxon>Dothideomycetidae</taxon>
        <taxon>Mycosphaerellales</taxon>
        <taxon>Teratosphaeriaceae</taxon>
        <taxon>Neohortaea</taxon>
    </lineage>
</organism>
<evidence type="ECO:0000256" key="2">
    <source>
        <dbReference type="ARBA" id="ARBA00022448"/>
    </source>
</evidence>
<keyword evidence="9" id="KW-1185">Reference proteome</keyword>
<feature type="transmembrane region" description="Helical" evidence="7">
    <location>
        <begin position="518"/>
        <end position="539"/>
    </location>
</feature>
<evidence type="ECO:0000256" key="5">
    <source>
        <dbReference type="ARBA" id="ARBA00023136"/>
    </source>
</evidence>
<dbReference type="Proteomes" id="UP000799767">
    <property type="component" value="Unassembled WGS sequence"/>
</dbReference>
<evidence type="ECO:0000256" key="6">
    <source>
        <dbReference type="SAM" id="MobiDB-lite"/>
    </source>
</evidence>
<protein>
    <submittedName>
        <fullName evidence="8">Major facilitator superfamily domain-containing protein</fullName>
    </submittedName>
</protein>
<dbReference type="PANTHER" id="PTHR43791:SF21">
    <property type="entry name" value="MAJOR FACILITATOR SUPERFAMILY (MFS) PROFILE DOMAIN-CONTAINING PROTEIN"/>
    <property type="match status" value="1"/>
</dbReference>
<feature type="transmembrane region" description="Helical" evidence="7">
    <location>
        <begin position="450"/>
        <end position="474"/>
    </location>
</feature>
<feature type="transmembrane region" description="Helical" evidence="7">
    <location>
        <begin position="424"/>
        <end position="444"/>
    </location>
</feature>
<evidence type="ECO:0000313" key="8">
    <source>
        <dbReference type="EMBL" id="KAF2484168.1"/>
    </source>
</evidence>
<feature type="transmembrane region" description="Helical" evidence="7">
    <location>
        <begin position="356"/>
        <end position="377"/>
    </location>
</feature>
<keyword evidence="4 7" id="KW-1133">Transmembrane helix</keyword>
<comment type="subcellular location">
    <subcellularLocation>
        <location evidence="1">Membrane</location>
        <topology evidence="1">Multi-pass membrane protein</topology>
    </subcellularLocation>
</comment>
<feature type="transmembrane region" description="Helical" evidence="7">
    <location>
        <begin position="183"/>
        <end position="203"/>
    </location>
</feature>
<feature type="transmembrane region" description="Helical" evidence="7">
    <location>
        <begin position="397"/>
        <end position="417"/>
    </location>
</feature>
<dbReference type="GO" id="GO:0022857">
    <property type="term" value="F:transmembrane transporter activity"/>
    <property type="evidence" value="ECO:0007669"/>
    <property type="project" value="InterPro"/>
</dbReference>
<reference evidence="8" key="1">
    <citation type="journal article" date="2020" name="Stud. Mycol.">
        <title>101 Dothideomycetes genomes: a test case for predicting lifestyles and emergence of pathogens.</title>
        <authorList>
            <person name="Haridas S."/>
            <person name="Albert R."/>
            <person name="Binder M."/>
            <person name="Bloem J."/>
            <person name="Labutti K."/>
            <person name="Salamov A."/>
            <person name="Andreopoulos B."/>
            <person name="Baker S."/>
            <person name="Barry K."/>
            <person name="Bills G."/>
            <person name="Bluhm B."/>
            <person name="Cannon C."/>
            <person name="Castanera R."/>
            <person name="Culley D."/>
            <person name="Daum C."/>
            <person name="Ezra D."/>
            <person name="Gonzalez J."/>
            <person name="Henrissat B."/>
            <person name="Kuo A."/>
            <person name="Liang C."/>
            <person name="Lipzen A."/>
            <person name="Lutzoni F."/>
            <person name="Magnuson J."/>
            <person name="Mondo S."/>
            <person name="Nolan M."/>
            <person name="Ohm R."/>
            <person name="Pangilinan J."/>
            <person name="Park H.-J."/>
            <person name="Ramirez L."/>
            <person name="Alfaro M."/>
            <person name="Sun H."/>
            <person name="Tritt A."/>
            <person name="Yoshinaga Y."/>
            <person name="Zwiers L.-H."/>
            <person name="Turgeon B."/>
            <person name="Goodwin S."/>
            <person name="Spatafora J."/>
            <person name="Crous P."/>
            <person name="Grigoriev I."/>
        </authorList>
    </citation>
    <scope>NUCLEOTIDE SEQUENCE</scope>
    <source>
        <strain evidence="8">CBS 113389</strain>
    </source>
</reference>